<dbReference type="Proteomes" id="UP000295645">
    <property type="component" value="Unassembled WGS sequence"/>
</dbReference>
<dbReference type="Pfam" id="PF05960">
    <property type="entry name" value="DUF885"/>
    <property type="match status" value="1"/>
</dbReference>
<gene>
    <name evidence="2" type="ORF">EC912_10578</name>
</gene>
<feature type="chain" id="PRO_5020295780" evidence="1">
    <location>
        <begin position="24"/>
        <end position="592"/>
    </location>
</feature>
<reference evidence="2 3" key="1">
    <citation type="submission" date="2019-03" db="EMBL/GenBank/DDBJ databases">
        <title>Above-ground endophytic microbial communities from plants in different locations in the United States.</title>
        <authorList>
            <person name="Frank C."/>
        </authorList>
    </citation>
    <scope>NUCLEOTIDE SEQUENCE [LARGE SCALE GENOMIC DNA]</scope>
    <source>
        <strain evidence="2 3">LP_13_YM</strain>
    </source>
</reference>
<comment type="caution">
    <text evidence="2">The sequence shown here is derived from an EMBL/GenBank/DDBJ whole genome shotgun (WGS) entry which is preliminary data.</text>
</comment>
<dbReference type="EMBL" id="SMCS01000005">
    <property type="protein sequence ID" value="TCV93218.1"/>
    <property type="molecule type" value="Genomic_DNA"/>
</dbReference>
<dbReference type="OrthoDB" id="9769898at2"/>
<dbReference type="PANTHER" id="PTHR33361:SF15">
    <property type="entry name" value="DUF885 FAMILY LIPOPROTEIN"/>
    <property type="match status" value="1"/>
</dbReference>
<organism evidence="2 3">
    <name type="scientific">Luteibacter rhizovicinus</name>
    <dbReference type="NCBI Taxonomy" id="242606"/>
    <lineage>
        <taxon>Bacteria</taxon>
        <taxon>Pseudomonadati</taxon>
        <taxon>Pseudomonadota</taxon>
        <taxon>Gammaproteobacteria</taxon>
        <taxon>Lysobacterales</taxon>
        <taxon>Rhodanobacteraceae</taxon>
        <taxon>Luteibacter</taxon>
    </lineage>
</organism>
<evidence type="ECO:0000256" key="1">
    <source>
        <dbReference type="SAM" id="SignalP"/>
    </source>
</evidence>
<keyword evidence="1" id="KW-0732">Signal</keyword>
<dbReference type="PANTHER" id="PTHR33361">
    <property type="entry name" value="GLR0591 PROTEIN"/>
    <property type="match status" value="1"/>
</dbReference>
<sequence>MPKLSRTLLSAALVLALPTFAHAAEPAQAVQPASQSDKTFMALADAYFDGFYFPNNPTAATTAGIHRYDGQLENASKAGIDAQVKALRDWESRFAAVAPKTLGEQVAGDRELLLNSVRGQLLTLTVIKPWEKNPDFYSSGIASSAFTLMARKFASADDRMRSLVSREKHMLDTLAAARTNLVNPPKIYTEIALEQLPGLLTFFQNDVPAAFVDVKDAALRKEFDASNGAVIKALDDYQTWLKSDVLPRSKGDFRIGADTYRKKLAYDEMVDTPLDKLVAIDMENMRANQREFARVAKELDPTKTPAQVLADLAADHPPGDKLLDTFRASFDKLIGFIEDKGIITIPSKVRPILEETPPFMRATTFASMDTPGPYETVAKEAYFNVTLPEAGWDKQRTDDFMAQFSYPVISSVAVHEAYPGHYIQFLWMHQVDDRVRKLVGANSNAEGWAHYCEQMMLDEGFAQALYPNDPRQQKLLKLGQLQDALLRNARFIVGIKMHSGQMTFDQAVDFFVKEGYQSRGVGLIETKRGTSDPTYLYYTLGKLEILKLRADLQAKQGAKFDVHRFHDDFMRQGFAPIKIVRRAMLHDDSAPL</sequence>
<name>A0A4R3YNV1_9GAMM</name>
<feature type="signal peptide" evidence="1">
    <location>
        <begin position="1"/>
        <end position="23"/>
    </location>
</feature>
<dbReference type="RefSeq" id="WP_132144850.1">
    <property type="nucleotide sequence ID" value="NZ_SMCS01000005.1"/>
</dbReference>
<keyword evidence="3" id="KW-1185">Reference proteome</keyword>
<evidence type="ECO:0000313" key="3">
    <source>
        <dbReference type="Proteomes" id="UP000295645"/>
    </source>
</evidence>
<proteinExistence type="predicted"/>
<dbReference type="InterPro" id="IPR010281">
    <property type="entry name" value="DUF885"/>
</dbReference>
<dbReference type="AlphaFoldDB" id="A0A4R3YNV1"/>
<protein>
    <submittedName>
        <fullName evidence="2">Uncharacterized protein (DUF885 family)</fullName>
    </submittedName>
</protein>
<evidence type="ECO:0000313" key="2">
    <source>
        <dbReference type="EMBL" id="TCV93218.1"/>
    </source>
</evidence>
<accession>A0A4R3YNV1</accession>